<reference evidence="2" key="2">
    <citation type="submission" date="2022-06" db="UniProtKB">
        <authorList>
            <consortium name="EnsemblMetazoa"/>
        </authorList>
    </citation>
    <scope>IDENTIFICATION</scope>
    <source>
        <strain evidence="2">PS312</strain>
    </source>
</reference>
<accession>A0A2A6BIT1</accession>
<sequence>MGTVATVFLKATVSHHRLFLALREVSSHPDLKGYGLAHERTQTGFRSDDVDRNHSVVTTPSKRPQPY</sequence>
<feature type="region of interest" description="Disordered" evidence="1">
    <location>
        <begin position="39"/>
        <end position="67"/>
    </location>
</feature>
<evidence type="ECO:0000313" key="3">
    <source>
        <dbReference type="Proteomes" id="UP000005239"/>
    </source>
</evidence>
<accession>A0A8R1V186</accession>
<evidence type="ECO:0000256" key="1">
    <source>
        <dbReference type="SAM" id="MobiDB-lite"/>
    </source>
</evidence>
<organism evidence="2 3">
    <name type="scientific">Pristionchus pacificus</name>
    <name type="common">Parasitic nematode worm</name>
    <dbReference type="NCBI Taxonomy" id="54126"/>
    <lineage>
        <taxon>Eukaryota</taxon>
        <taxon>Metazoa</taxon>
        <taxon>Ecdysozoa</taxon>
        <taxon>Nematoda</taxon>
        <taxon>Chromadorea</taxon>
        <taxon>Rhabditida</taxon>
        <taxon>Rhabditina</taxon>
        <taxon>Diplogasteromorpha</taxon>
        <taxon>Diplogasteroidea</taxon>
        <taxon>Neodiplogasteridae</taxon>
        <taxon>Pristionchus</taxon>
    </lineage>
</organism>
<protein>
    <submittedName>
        <fullName evidence="2">Uncharacterized protein</fullName>
    </submittedName>
</protein>
<evidence type="ECO:0000313" key="2">
    <source>
        <dbReference type="EnsemblMetazoa" id="PPA45364.1"/>
    </source>
</evidence>
<dbReference type="Proteomes" id="UP000005239">
    <property type="component" value="Unassembled WGS sequence"/>
</dbReference>
<gene>
    <name evidence="2" type="primary">WBGene00283733</name>
</gene>
<dbReference type="AlphaFoldDB" id="A0A2A6BIT1"/>
<reference evidence="3" key="1">
    <citation type="journal article" date="2008" name="Nat. Genet.">
        <title>The Pristionchus pacificus genome provides a unique perspective on nematode lifestyle and parasitism.</title>
        <authorList>
            <person name="Dieterich C."/>
            <person name="Clifton S.W."/>
            <person name="Schuster L.N."/>
            <person name="Chinwalla A."/>
            <person name="Delehaunty K."/>
            <person name="Dinkelacker I."/>
            <person name="Fulton L."/>
            <person name="Fulton R."/>
            <person name="Godfrey J."/>
            <person name="Minx P."/>
            <person name="Mitreva M."/>
            <person name="Roeseler W."/>
            <person name="Tian H."/>
            <person name="Witte H."/>
            <person name="Yang S.P."/>
            <person name="Wilson R.K."/>
            <person name="Sommer R.J."/>
        </authorList>
    </citation>
    <scope>NUCLEOTIDE SEQUENCE [LARGE SCALE GENOMIC DNA]</scope>
    <source>
        <strain evidence="3">PS312</strain>
    </source>
</reference>
<feature type="compositionally biased region" description="Basic and acidic residues" evidence="1">
    <location>
        <begin position="39"/>
        <end position="54"/>
    </location>
</feature>
<keyword evidence="3" id="KW-1185">Reference proteome</keyword>
<dbReference type="EnsemblMetazoa" id="PPA45364.1">
    <property type="protein sequence ID" value="PPA45364.1"/>
    <property type="gene ID" value="WBGene00283733"/>
</dbReference>
<name>A0A2A6BIT1_PRIPA</name>
<proteinExistence type="predicted"/>
<feature type="compositionally biased region" description="Polar residues" evidence="1">
    <location>
        <begin position="55"/>
        <end position="67"/>
    </location>
</feature>